<evidence type="ECO:0000313" key="4">
    <source>
        <dbReference type="Proteomes" id="UP000693972"/>
    </source>
</evidence>
<evidence type="ECO:0000256" key="1">
    <source>
        <dbReference type="SAM" id="SignalP"/>
    </source>
</evidence>
<dbReference type="EMBL" id="JAIMBW010000001">
    <property type="protein sequence ID" value="MBY4895085.1"/>
    <property type="molecule type" value="Genomic_DNA"/>
</dbReference>
<dbReference type="InterPro" id="IPR050570">
    <property type="entry name" value="Cell_wall_metabolism_enzyme"/>
</dbReference>
<evidence type="ECO:0000259" key="2">
    <source>
        <dbReference type="Pfam" id="PF01551"/>
    </source>
</evidence>
<sequence>MRALLLVLSSSLPALAQEGPSLAFPVDCVLGETCMIQQLVDHDPGPDAQDFLCGSMSYDGHQGTDIRVPDMEALARGIPILAAAPGTVLGTRNGVPDTGTGGFPDGQDCGNGVLIEHENGWQTQYCHMAQGSVAVAQGDTVETRQPIGEMGFSGNTEFPHLHITVRHNGEVIDPFAPIDSGTCDSDVTLWADDIPLSPGGILSIGFAQAMPTYEATQAGSADANALSATGEAIIIWGFFHSGRTGDLVTATITAPDGTTYHTQDITLERTQAQLFRASGRRIRTALPVGVYTGTVSLTRDGILVDEETTTISVR</sequence>
<name>A0A975TUK1_9RHOB</name>
<dbReference type="PANTHER" id="PTHR21666">
    <property type="entry name" value="PEPTIDASE-RELATED"/>
    <property type="match status" value="1"/>
</dbReference>
<dbReference type="InterPro" id="IPR011055">
    <property type="entry name" value="Dup_hybrid_motif"/>
</dbReference>
<feature type="chain" id="PRO_5036918908" evidence="1">
    <location>
        <begin position="17"/>
        <end position="314"/>
    </location>
</feature>
<dbReference type="EMBL" id="CP078073">
    <property type="protein sequence ID" value="QXL87690.1"/>
    <property type="molecule type" value="Genomic_DNA"/>
</dbReference>
<dbReference type="PANTHER" id="PTHR21666:SF270">
    <property type="entry name" value="MUREIN HYDROLASE ACTIVATOR ENVC"/>
    <property type="match status" value="1"/>
</dbReference>
<dbReference type="InterPro" id="IPR016047">
    <property type="entry name" value="M23ase_b-sheet_dom"/>
</dbReference>
<dbReference type="CDD" id="cd12797">
    <property type="entry name" value="M23_peptidase"/>
    <property type="match status" value="1"/>
</dbReference>
<keyword evidence="4" id="KW-1185">Reference proteome</keyword>
<dbReference type="Gene3D" id="2.70.70.10">
    <property type="entry name" value="Glucose Permease (Domain IIA)"/>
    <property type="match status" value="1"/>
</dbReference>
<accession>A0A975TUK1</accession>
<reference evidence="3 4" key="1">
    <citation type="submission" date="2021-07" db="EMBL/GenBank/DDBJ databases">
        <title>Karlodiniumbacter phycospheric gen. nov., sp. nov., a phycosphere bacterium isolated from karlodinium veneficum.</title>
        <authorList>
            <person name="Peng Y."/>
            <person name="Jiang L."/>
            <person name="Lee J."/>
        </authorList>
    </citation>
    <scope>NUCLEOTIDE SEQUENCE</scope>
    <source>
        <strain evidence="3 4">N5</strain>
    </source>
</reference>
<dbReference type="AlphaFoldDB" id="A0A975TUK1"/>
<dbReference type="Pfam" id="PF01551">
    <property type="entry name" value="Peptidase_M23"/>
    <property type="match status" value="1"/>
</dbReference>
<dbReference type="Proteomes" id="UP000693972">
    <property type="component" value="Unassembled WGS sequence"/>
</dbReference>
<gene>
    <name evidence="3" type="ORF">KUL25_20180</name>
</gene>
<dbReference type="GO" id="GO:0004222">
    <property type="term" value="F:metalloendopeptidase activity"/>
    <property type="evidence" value="ECO:0007669"/>
    <property type="project" value="TreeGrafter"/>
</dbReference>
<proteinExistence type="predicted"/>
<keyword evidence="1" id="KW-0732">Signal</keyword>
<feature type="domain" description="M23ase beta-sheet core" evidence="2">
    <location>
        <begin position="60"/>
        <end position="174"/>
    </location>
</feature>
<evidence type="ECO:0000313" key="3">
    <source>
        <dbReference type="EMBL" id="QXL87690.1"/>
    </source>
</evidence>
<organism evidence="3">
    <name type="scientific">Gymnodinialimonas phycosphaerae</name>
    <dbReference type="NCBI Taxonomy" id="2841589"/>
    <lineage>
        <taxon>Bacteria</taxon>
        <taxon>Pseudomonadati</taxon>
        <taxon>Pseudomonadota</taxon>
        <taxon>Alphaproteobacteria</taxon>
        <taxon>Rhodobacterales</taxon>
        <taxon>Paracoccaceae</taxon>
        <taxon>Gymnodinialimonas</taxon>
    </lineage>
</organism>
<dbReference type="SUPFAM" id="SSF51261">
    <property type="entry name" value="Duplicated hybrid motif"/>
    <property type="match status" value="1"/>
</dbReference>
<protein>
    <submittedName>
        <fullName evidence="3">Peptidoglycan DD-metalloendopeptidase family protein</fullName>
    </submittedName>
</protein>
<feature type="signal peptide" evidence="1">
    <location>
        <begin position="1"/>
        <end position="16"/>
    </location>
</feature>